<dbReference type="PANTHER" id="PTHR44147:SF2">
    <property type="entry name" value="DEHYDROGENASE_REDUCTASE SDR FAMILY MEMBER 1"/>
    <property type="match status" value="1"/>
</dbReference>
<dbReference type="Gene3D" id="3.40.50.720">
    <property type="entry name" value="NAD(P)-binding Rossmann-like Domain"/>
    <property type="match status" value="1"/>
</dbReference>
<evidence type="ECO:0000313" key="2">
    <source>
        <dbReference type="Proteomes" id="UP001202281"/>
    </source>
</evidence>
<dbReference type="SUPFAM" id="SSF51735">
    <property type="entry name" value="NAD(P)-binding Rossmann-fold domains"/>
    <property type="match status" value="1"/>
</dbReference>
<dbReference type="InterPro" id="IPR002347">
    <property type="entry name" value="SDR_fam"/>
</dbReference>
<organism evidence="1 2">
    <name type="scientific">Novosphingobium beihaiensis</name>
    <dbReference type="NCBI Taxonomy" id="2930389"/>
    <lineage>
        <taxon>Bacteria</taxon>
        <taxon>Pseudomonadati</taxon>
        <taxon>Pseudomonadota</taxon>
        <taxon>Alphaproteobacteria</taxon>
        <taxon>Sphingomonadales</taxon>
        <taxon>Sphingomonadaceae</taxon>
        <taxon>Novosphingobium</taxon>
    </lineage>
</organism>
<accession>A0ABT0BKZ8</accession>
<gene>
    <name evidence="1" type="ORF">MTR66_02660</name>
</gene>
<reference evidence="1 2" key="1">
    <citation type="submission" date="2022-04" db="EMBL/GenBank/DDBJ databases">
        <title>Identification of a novel bacterium isolated from mangrove sediments.</title>
        <authorList>
            <person name="Pan X."/>
        </authorList>
    </citation>
    <scope>NUCLEOTIDE SEQUENCE [LARGE SCALE GENOMIC DNA]</scope>
    <source>
        <strain evidence="1 2">B2638</strain>
    </source>
</reference>
<name>A0ABT0BKZ8_9SPHN</name>
<evidence type="ECO:0000313" key="1">
    <source>
        <dbReference type="EMBL" id="MCJ2185712.1"/>
    </source>
</evidence>
<dbReference type="PRINTS" id="PR00081">
    <property type="entry name" value="GDHRDH"/>
</dbReference>
<protein>
    <submittedName>
        <fullName evidence="1">SDR family NAD(P)-dependent oxidoreductase</fullName>
    </submittedName>
</protein>
<dbReference type="RefSeq" id="WP_243917662.1">
    <property type="nucleotide sequence ID" value="NZ_JALHLG010000003.1"/>
</dbReference>
<dbReference type="Pfam" id="PF00106">
    <property type="entry name" value="adh_short"/>
    <property type="match status" value="1"/>
</dbReference>
<dbReference type="Proteomes" id="UP001202281">
    <property type="component" value="Unassembled WGS sequence"/>
</dbReference>
<comment type="caution">
    <text evidence="1">The sequence shown here is derived from an EMBL/GenBank/DDBJ whole genome shotgun (WGS) entry which is preliminary data.</text>
</comment>
<dbReference type="PANTHER" id="PTHR44147">
    <property type="entry name" value="DEHYDROGENASE/REDUCTASE SDR FAMILY MEMBER 1"/>
    <property type="match status" value="1"/>
</dbReference>
<keyword evidence="2" id="KW-1185">Reference proteome</keyword>
<proteinExistence type="predicted"/>
<sequence>MSAPLAGKVALVTGASRGIGKGIALVLAEQGATVYVTGRTVKEGDYYLPGTVGGTAAECDARGGESGGKGVAVACDHGNDAAVASLFERIRSEQGRLDILVNNAFTLSEDLLEPKGFWEKPLSNLEMWDVGVKSNYVAAWHAAQIMAPQKSGLIVAISGFAAVTYTYGVIFGTSKSAVDRMARDMAIELEPHNVASLAIWQGLTLTEKAKDNLAKMGDKMTKSITQMQGSSVEHPGRVIAALAADPEVMKRSGGEYVTAELAQEYGITDVDGSTIASARATRGSPIWKPISEVDYRGK</sequence>
<dbReference type="EMBL" id="JALHLG010000003">
    <property type="protein sequence ID" value="MCJ2185712.1"/>
    <property type="molecule type" value="Genomic_DNA"/>
</dbReference>
<dbReference type="InterPro" id="IPR036291">
    <property type="entry name" value="NAD(P)-bd_dom_sf"/>
</dbReference>